<dbReference type="HOGENOM" id="CLU_023686_0_0_1"/>
<dbReference type="FunCoup" id="F6Z0F3">
    <property type="interactions" value="27"/>
</dbReference>
<evidence type="ECO:0000313" key="4">
    <source>
        <dbReference type="VGNC" id="VGNC:17722"/>
    </source>
</evidence>
<dbReference type="GO" id="GO:0000149">
    <property type="term" value="F:SNARE binding"/>
    <property type="evidence" value="ECO:0000318"/>
    <property type="project" value="GO_Central"/>
</dbReference>
<name>F6Z0F3_HORSE</name>
<dbReference type="PaxDb" id="9796-ENSECAP00000007741"/>
<dbReference type="PANTHER" id="PTHR21292">
    <property type="entry name" value="EXOCYST COMPLEX COMPONENT SEC6-RELATED"/>
    <property type="match status" value="1"/>
</dbReference>
<dbReference type="GO" id="GO:0051601">
    <property type="term" value="P:exocyst localization"/>
    <property type="evidence" value="ECO:0000318"/>
    <property type="project" value="GO_Central"/>
</dbReference>
<dbReference type="Pfam" id="PF06046">
    <property type="entry name" value="Sec6"/>
    <property type="match status" value="1"/>
</dbReference>
<organism evidence="2 3">
    <name type="scientific">Equus caballus</name>
    <name type="common">Horse</name>
    <dbReference type="NCBI Taxonomy" id="9796"/>
    <lineage>
        <taxon>Eukaryota</taxon>
        <taxon>Metazoa</taxon>
        <taxon>Chordata</taxon>
        <taxon>Craniata</taxon>
        <taxon>Vertebrata</taxon>
        <taxon>Euteleostomi</taxon>
        <taxon>Mammalia</taxon>
        <taxon>Eutheria</taxon>
        <taxon>Laurasiatheria</taxon>
        <taxon>Perissodactyla</taxon>
        <taxon>Equidae</taxon>
        <taxon>Equus</taxon>
    </lineage>
</organism>
<dbReference type="VGNC" id="VGNC:17722">
    <property type="gene designation" value="EXOC3L4"/>
</dbReference>
<dbReference type="STRING" id="9796.ENSECAP00000007741"/>
<dbReference type="AlphaFoldDB" id="F6Z0F3"/>
<dbReference type="InParanoid" id="F6Z0F3"/>
<dbReference type="GO" id="GO:0006887">
    <property type="term" value="P:exocytosis"/>
    <property type="evidence" value="ECO:0000318"/>
    <property type="project" value="GO_Central"/>
</dbReference>
<sequence>MPSPRTVTSGPELHSPKQPAEPQTPVQGTRRASSVDAPSTHHEDGRLGLNTFRRAFSRVSQRASGQAPEEAWGLLRSSSRFLFRSLRRALNDGPTADQSQATAVPGAAHGPDMPSRVMDGVSQRSSTGMGPEELEPKAGKSVADLIAQRQLLAAFEQLRHLETRLVAEKASRTFEQDPTGFARRAMDVCLHYDGLAAEIGAVVRETLGPDGVDAAALAELARVVRAEEEAHPAPPADGDFLLTPRRWRQHWEDAVRRSAQERVQLAGAGEAPGAAEGASGLPGLLDELGGLVRRDLQRVQREVQPAYAAAGFPVWEAYLRAFHAAVAQRLQELARDARGCEQLYVLLHWVANVYGSPDFLGTSDLALPAEPLPPLLAPEVWARLESDYASSLETKITSCFDGILQLEQSRWAASEASDVLQGRYHTPLSIDVHMLVAQQVKVSGAISAELEATTLRICARALGLFVPRFEKVCLESELLSEPHLGANINACEELRTSLLARFPGTFEELEKPLMVATCNFQKRLLQGLQRDVQPLFKVLCTRAWLTQDVLLPLMDKVVAFALHLEHVAPPWAQETLQEVHRYVIREYLAQVLRPRDRFRGIERMTASQKMGLEAQAIGDTFQGLVGASSDCPGALAASGDLGPGGPPLASPILISARLLQKPGGVGFDRRVLPTLHPRRGVGSSGTARQGQVGGGTLQIFAYSLWGCIEKG</sequence>
<reference evidence="2 3" key="1">
    <citation type="journal article" date="2009" name="Science">
        <title>Genome sequence, comparative analysis, and population genetics of the domestic horse.</title>
        <authorList>
            <consortium name="Broad Institute Genome Sequencing Platform"/>
            <consortium name="Broad Institute Whole Genome Assembly Team"/>
            <person name="Wade C.M."/>
            <person name="Giulotto E."/>
            <person name="Sigurdsson S."/>
            <person name="Zoli M."/>
            <person name="Gnerre S."/>
            <person name="Imsland F."/>
            <person name="Lear T.L."/>
            <person name="Adelson D.L."/>
            <person name="Bailey E."/>
            <person name="Bellone R.R."/>
            <person name="Bloecker H."/>
            <person name="Distl O."/>
            <person name="Edgar R.C."/>
            <person name="Garber M."/>
            <person name="Leeb T."/>
            <person name="Mauceli E."/>
            <person name="MacLeod J.N."/>
            <person name="Penedo M.C.T."/>
            <person name="Raison J.M."/>
            <person name="Sharpe T."/>
            <person name="Vogel J."/>
            <person name="Andersson L."/>
            <person name="Antczak D.F."/>
            <person name="Biagi T."/>
            <person name="Binns M.M."/>
            <person name="Chowdhary B.P."/>
            <person name="Coleman S.J."/>
            <person name="Della Valle G."/>
            <person name="Fryc S."/>
            <person name="Guerin G."/>
            <person name="Hasegawa T."/>
            <person name="Hill E.W."/>
            <person name="Jurka J."/>
            <person name="Kiialainen A."/>
            <person name="Lindgren G."/>
            <person name="Liu J."/>
            <person name="Magnani E."/>
            <person name="Mickelson J.R."/>
            <person name="Murray J."/>
            <person name="Nergadze S.G."/>
            <person name="Onofrio R."/>
            <person name="Pedroni S."/>
            <person name="Piras M.F."/>
            <person name="Raudsepp T."/>
            <person name="Rocchi M."/>
            <person name="Roeed K.H."/>
            <person name="Ryder O.A."/>
            <person name="Searle S."/>
            <person name="Skow L."/>
            <person name="Swinburne J.E."/>
            <person name="Syvaenen A.C."/>
            <person name="Tozaki T."/>
            <person name="Valberg S.J."/>
            <person name="Vaudin M."/>
            <person name="White J.R."/>
            <person name="Zody M.C."/>
            <person name="Lander E.S."/>
            <person name="Lindblad-Toh K."/>
        </authorList>
    </citation>
    <scope>NUCLEOTIDE SEQUENCE [LARGE SCALE GENOMIC DNA]</scope>
    <source>
        <strain evidence="2 3">Thoroughbred</strain>
    </source>
</reference>
<dbReference type="GeneTree" id="ENSGT01030000234613"/>
<dbReference type="Bgee" id="ENSECAG00000009801">
    <property type="expression patterns" value="Expressed in bone marrow and 8 other cell types or tissues"/>
</dbReference>
<evidence type="ECO:0000256" key="1">
    <source>
        <dbReference type="SAM" id="MobiDB-lite"/>
    </source>
</evidence>
<evidence type="ECO:0000313" key="3">
    <source>
        <dbReference type="Proteomes" id="UP000002281"/>
    </source>
</evidence>
<reference evidence="2" key="2">
    <citation type="submission" date="2025-08" db="UniProtKB">
        <authorList>
            <consortium name="Ensembl"/>
        </authorList>
    </citation>
    <scope>IDENTIFICATION</scope>
    <source>
        <strain evidence="2">Thoroughbred</strain>
    </source>
</reference>
<dbReference type="PANTHER" id="PTHR21292:SF14">
    <property type="entry name" value="EXOCYST COMPLEX COMPONENT 3-LIKE PROTEIN 4"/>
    <property type="match status" value="1"/>
</dbReference>
<protein>
    <submittedName>
        <fullName evidence="2">Exocyst complex component 3 like 4</fullName>
    </submittedName>
</protein>
<feature type="region of interest" description="Disordered" evidence="1">
    <location>
        <begin position="1"/>
        <end position="48"/>
    </location>
</feature>
<dbReference type="InterPro" id="IPR010326">
    <property type="entry name" value="EXOC3/Sec6"/>
</dbReference>
<proteinExistence type="predicted"/>
<feature type="region of interest" description="Disordered" evidence="1">
    <location>
        <begin position="91"/>
        <end position="137"/>
    </location>
</feature>
<gene>
    <name evidence="2 4" type="primary">EXOC3L4</name>
</gene>
<evidence type="ECO:0000313" key="2">
    <source>
        <dbReference type="Ensembl" id="ENSECAP00000007741.3"/>
    </source>
</evidence>
<keyword evidence="3" id="KW-1185">Reference proteome</keyword>
<reference evidence="2" key="3">
    <citation type="submission" date="2025-09" db="UniProtKB">
        <authorList>
            <consortium name="Ensembl"/>
        </authorList>
    </citation>
    <scope>IDENTIFICATION</scope>
    <source>
        <strain evidence="2">Thoroughbred</strain>
    </source>
</reference>
<accession>F6Z0F3</accession>
<dbReference type="Ensembl" id="ENSECAT00000010073.3">
    <property type="protein sequence ID" value="ENSECAP00000007741.3"/>
    <property type="gene ID" value="ENSECAG00000009801.3"/>
</dbReference>
<dbReference type="Proteomes" id="UP000002281">
    <property type="component" value="Chromosome 24"/>
</dbReference>
<dbReference type="GO" id="GO:0000145">
    <property type="term" value="C:exocyst"/>
    <property type="evidence" value="ECO:0000318"/>
    <property type="project" value="GO_Central"/>
</dbReference>